<dbReference type="InterPro" id="IPR002645">
    <property type="entry name" value="STAS_dom"/>
</dbReference>
<keyword evidence="3 5" id="KW-1133">Transmembrane helix</keyword>
<evidence type="ECO:0000256" key="5">
    <source>
        <dbReference type="SAM" id="Phobius"/>
    </source>
</evidence>
<feature type="transmembrane region" description="Helical" evidence="5">
    <location>
        <begin position="226"/>
        <end position="244"/>
    </location>
</feature>
<evidence type="ECO:0000256" key="3">
    <source>
        <dbReference type="ARBA" id="ARBA00022989"/>
    </source>
</evidence>
<comment type="subcellular location">
    <subcellularLocation>
        <location evidence="1">Membrane</location>
        <topology evidence="1">Multi-pass membrane protein</topology>
    </subcellularLocation>
</comment>
<evidence type="ECO:0000256" key="1">
    <source>
        <dbReference type="ARBA" id="ARBA00004141"/>
    </source>
</evidence>
<dbReference type="SUPFAM" id="SSF52091">
    <property type="entry name" value="SpoIIaa-like"/>
    <property type="match status" value="1"/>
</dbReference>
<keyword evidence="2 5" id="KW-0812">Transmembrane</keyword>
<feature type="transmembrane region" description="Helical" evidence="5">
    <location>
        <begin position="280"/>
        <end position="299"/>
    </location>
</feature>
<dbReference type="GO" id="GO:0055085">
    <property type="term" value="P:transmembrane transport"/>
    <property type="evidence" value="ECO:0007669"/>
    <property type="project" value="InterPro"/>
</dbReference>
<accession>A0AAD4MX16</accession>
<dbReference type="GO" id="GO:0016020">
    <property type="term" value="C:membrane"/>
    <property type="evidence" value="ECO:0007669"/>
    <property type="project" value="UniProtKB-SubCell"/>
</dbReference>
<feature type="transmembrane region" description="Helical" evidence="5">
    <location>
        <begin position="193"/>
        <end position="214"/>
    </location>
</feature>
<reference evidence="7" key="1">
    <citation type="submission" date="2022-01" db="EMBL/GenBank/DDBJ databases">
        <title>Genome Sequence Resource for Two Populations of Ditylenchus destructor, the Migratory Endoparasitic Phytonematode.</title>
        <authorList>
            <person name="Zhang H."/>
            <person name="Lin R."/>
            <person name="Xie B."/>
        </authorList>
    </citation>
    <scope>NUCLEOTIDE SEQUENCE</scope>
    <source>
        <strain evidence="7">BazhouSP</strain>
    </source>
</reference>
<evidence type="ECO:0000259" key="6">
    <source>
        <dbReference type="PROSITE" id="PS50801"/>
    </source>
</evidence>
<dbReference type="AlphaFoldDB" id="A0AAD4MX16"/>
<dbReference type="InterPro" id="IPR011547">
    <property type="entry name" value="SLC26A/SulP_dom"/>
</dbReference>
<organism evidence="7 8">
    <name type="scientific">Ditylenchus destructor</name>
    <dbReference type="NCBI Taxonomy" id="166010"/>
    <lineage>
        <taxon>Eukaryota</taxon>
        <taxon>Metazoa</taxon>
        <taxon>Ecdysozoa</taxon>
        <taxon>Nematoda</taxon>
        <taxon>Chromadorea</taxon>
        <taxon>Rhabditida</taxon>
        <taxon>Tylenchina</taxon>
        <taxon>Tylenchomorpha</taxon>
        <taxon>Sphaerularioidea</taxon>
        <taxon>Anguinidae</taxon>
        <taxon>Anguininae</taxon>
        <taxon>Ditylenchus</taxon>
    </lineage>
</organism>
<evidence type="ECO:0000256" key="2">
    <source>
        <dbReference type="ARBA" id="ARBA00022692"/>
    </source>
</evidence>
<dbReference type="Pfam" id="PF00916">
    <property type="entry name" value="Sulfate_transp"/>
    <property type="match status" value="1"/>
</dbReference>
<dbReference type="InterPro" id="IPR001902">
    <property type="entry name" value="SLC26A/SulP_fam"/>
</dbReference>
<feature type="transmembrane region" description="Helical" evidence="5">
    <location>
        <begin position="104"/>
        <end position="124"/>
    </location>
</feature>
<sequence length="809" mass="90425">MNNTKSVETRVLINGEVDKSHDPISERIYSSDCCEKNGRTSYLNQEQFDEIFQYKPAPPFRFHLRRHCRCFLSPQNCFNFILSFFPVLQWLPDYSWKNNIVGDFVAGITVGIIHVPQGIAYAILTGVPPVYGLYTSFFGVLFYMVFGTSRHVSIGSFAIISLMTGPLSSNFIIPERDFSNITALTSAINQYEYIDLVQALTFTAGLIQILMAVLRVEFLASYLSDQLVNGFCAGAAVHVVVVQFNKLLQVSSGSRAQNGPAYLIRHIQQFLSNLSQTNPLALTVSLVSFIFLYIGKDLFNPRIRKCLPAPIPFELVLVVLATAISSVVRFEDFYGVNVVKTVPLGLPVARPPRLDLLPYVFSDALEIAFVVVALHLSMCKVFNRKMGTKTDNNQELYAMGLMGSLSSFFGTYPISSSIGRSMLNVESGAKTQLSAFFTALLLLVVILFFGPLLSALPMCVLAVIIIYSLKNIFQKMPYELIHLWHVSKIDFLIWVVTFCATVILNVMQGLAVSVAFALLTTVFRIQWPRWHLLSRLNGTEDYRDSGRYSHVTDVESVRIFRFDAPLLFTNAEHFANSARRAVTMPNKCLDSINDNDDLTSHEASSHQNTISNISDGANNESLLSPLDAEAARKKLSQNFGGRLAAVVEHLVVDCSGFTFVDYTSVNALIDLFHQLRQNHVNVYFAGAKAPVRDTLEKCGFYKSVGKQHFYPTIHDAVLAAIDKKRLYVRKRGISHPMGYDANNYNCNSKSVKHIVNNFENAGDDEEQVRHIDVMTSTTDIPRPSAAKINWSMGSINRVGSVRLDELDDV</sequence>
<feature type="transmembrane region" description="Helical" evidence="5">
    <location>
        <begin position="154"/>
        <end position="173"/>
    </location>
</feature>
<dbReference type="CDD" id="cd07042">
    <property type="entry name" value="STAS_SulP_like_sulfate_transporter"/>
    <property type="match status" value="1"/>
</dbReference>
<keyword evidence="8" id="KW-1185">Reference proteome</keyword>
<name>A0AAD4MX16_9BILA</name>
<feature type="transmembrane region" description="Helical" evidence="5">
    <location>
        <begin position="480"/>
        <end position="504"/>
    </location>
</feature>
<dbReference type="PANTHER" id="PTHR11814">
    <property type="entry name" value="SULFATE TRANSPORTER"/>
    <property type="match status" value="1"/>
</dbReference>
<dbReference type="NCBIfam" id="TIGR00815">
    <property type="entry name" value="sulP"/>
    <property type="match status" value="1"/>
</dbReference>
<feature type="transmembrane region" description="Helical" evidence="5">
    <location>
        <begin position="130"/>
        <end position="147"/>
    </location>
</feature>
<dbReference type="Gene3D" id="3.30.750.24">
    <property type="entry name" value="STAS domain"/>
    <property type="match status" value="1"/>
</dbReference>
<comment type="caution">
    <text evidence="7">The sequence shown here is derived from an EMBL/GenBank/DDBJ whole genome shotgun (WGS) entry which is preliminary data.</text>
</comment>
<feature type="transmembrane region" description="Helical" evidence="5">
    <location>
        <begin position="396"/>
        <end position="415"/>
    </location>
</feature>
<dbReference type="PROSITE" id="PS50801">
    <property type="entry name" value="STAS"/>
    <property type="match status" value="1"/>
</dbReference>
<evidence type="ECO:0000313" key="8">
    <source>
        <dbReference type="Proteomes" id="UP001201812"/>
    </source>
</evidence>
<feature type="transmembrane region" description="Helical" evidence="5">
    <location>
        <begin position="435"/>
        <end position="468"/>
    </location>
</feature>
<evidence type="ECO:0000256" key="4">
    <source>
        <dbReference type="ARBA" id="ARBA00023136"/>
    </source>
</evidence>
<dbReference type="Pfam" id="PF01740">
    <property type="entry name" value="STAS"/>
    <property type="match status" value="1"/>
</dbReference>
<dbReference type="InterPro" id="IPR036513">
    <property type="entry name" value="STAS_dom_sf"/>
</dbReference>
<protein>
    <submittedName>
        <fullName evidence="7">Sulfate permease family domain-containing protein</fullName>
    </submittedName>
</protein>
<dbReference type="EMBL" id="JAKKPZ010000041">
    <property type="protein sequence ID" value="KAI1707380.1"/>
    <property type="molecule type" value="Genomic_DNA"/>
</dbReference>
<dbReference type="Proteomes" id="UP001201812">
    <property type="component" value="Unassembled WGS sequence"/>
</dbReference>
<keyword evidence="4 5" id="KW-0472">Membrane</keyword>
<gene>
    <name evidence="7" type="ORF">DdX_12477</name>
</gene>
<feature type="transmembrane region" description="Helical" evidence="5">
    <location>
        <begin position="356"/>
        <end position="376"/>
    </location>
</feature>
<evidence type="ECO:0000313" key="7">
    <source>
        <dbReference type="EMBL" id="KAI1707380.1"/>
    </source>
</evidence>
<feature type="domain" description="STAS" evidence="6">
    <location>
        <begin position="547"/>
        <end position="720"/>
    </location>
</feature>
<proteinExistence type="predicted"/>
<feature type="transmembrane region" description="Helical" evidence="5">
    <location>
        <begin position="311"/>
        <end position="330"/>
    </location>
</feature>